<dbReference type="AlphaFoldDB" id="A0A556VW38"/>
<protein>
    <submittedName>
        <fullName evidence="5">Zona pellucida sperm-binding protein 3</fullName>
    </submittedName>
</protein>
<evidence type="ECO:0000313" key="6">
    <source>
        <dbReference type="Proteomes" id="UP000319801"/>
    </source>
</evidence>
<keyword evidence="3" id="KW-0732">Signal</keyword>
<dbReference type="PROSITE" id="PS51034">
    <property type="entry name" value="ZP_2"/>
    <property type="match status" value="1"/>
</dbReference>
<gene>
    <name evidence="5" type="ORF">Baya_16627</name>
</gene>
<dbReference type="EMBL" id="VCAZ01000328">
    <property type="protein sequence ID" value="TUA69859.1"/>
    <property type="molecule type" value="Genomic_DNA"/>
</dbReference>
<dbReference type="GO" id="GO:2000344">
    <property type="term" value="P:positive regulation of acrosome reaction"/>
    <property type="evidence" value="ECO:0007669"/>
    <property type="project" value="TreeGrafter"/>
</dbReference>
<proteinExistence type="predicted"/>
<keyword evidence="1" id="KW-1015">Disulfide bond</keyword>
<dbReference type="OrthoDB" id="8902383at2759"/>
<dbReference type="PANTHER" id="PTHR11576:SF26">
    <property type="entry name" value="ZONA PELLUCIDA GLYCOPROTEIN 3D TANDEM DUPLICATE 2"/>
    <property type="match status" value="1"/>
</dbReference>
<dbReference type="FunFam" id="2.60.40.4100:FF:000002">
    <property type="entry name" value="Zona pellucida sperm-binding protein 3"/>
    <property type="match status" value="1"/>
</dbReference>
<comment type="caution">
    <text evidence="5">The sequence shown here is derived from an EMBL/GenBank/DDBJ whole genome shotgun (WGS) entry which is preliminary data.</text>
</comment>
<dbReference type="Pfam" id="PF23344">
    <property type="entry name" value="ZP-N"/>
    <property type="match status" value="1"/>
</dbReference>
<evidence type="ECO:0000256" key="2">
    <source>
        <dbReference type="SAM" id="MobiDB-lite"/>
    </source>
</evidence>
<dbReference type="Gene3D" id="2.60.40.3210">
    <property type="entry name" value="Zona pellucida, ZP-N domain"/>
    <property type="match status" value="1"/>
</dbReference>
<keyword evidence="6" id="KW-1185">Reference proteome</keyword>
<sequence>MFLNVFSCSVMGLVLTSTCVLCTGLLAPTARAAGTLARPLHPTDPVIIEGQEPLETSYLNLPMFLHFRKPRVDKVHFSPTHTKSRKLIPKRVRQILVPEPRRRPKTRVNVSGPMSVSCDWREMRVRVERTNLEAGMHVRLGTCDVSRQTEQSVLFRYELHACGTRKQILNETLVYSNMLHYTPDSSGFGFHYSYKIGYVPSVERLKFLKPIKTKGSVSLTICDAQWNRLPPSQAVIIGRPIHVEAEALYVPEDQRLFLTSCHVTTNSSSVSMPQVNIIDNYGCLIDSKRSSRSRFIGSTRRNVVRFIVDAFSLQGEEQKCNYFLSSAMVRPLMSDLKSLVEQHPEQQKNPVQNPKKIITTEPKHETALRENLLTDIPEQSLPPEHGTVSEHGQITRETPPTRESQNEKLLPETPPTPAIPLSLDSNQSLTPEHKSRTLTPESEPRTKTPEYGTPVPNTEWEMFTPYTHTTVTPSVQQSTVTLVNTHAVLHEPHRIFEEVFGLG</sequence>
<accession>A0A556VW38</accession>
<name>A0A556VW38_BAGYA</name>
<evidence type="ECO:0000313" key="5">
    <source>
        <dbReference type="EMBL" id="TUA69859.1"/>
    </source>
</evidence>
<feature type="chain" id="PRO_5022169066" evidence="3">
    <location>
        <begin position="17"/>
        <end position="503"/>
    </location>
</feature>
<dbReference type="GO" id="GO:0035803">
    <property type="term" value="P:egg coat formation"/>
    <property type="evidence" value="ECO:0007669"/>
    <property type="project" value="TreeGrafter"/>
</dbReference>
<dbReference type="GO" id="GO:0007339">
    <property type="term" value="P:binding of sperm to zona pellucida"/>
    <property type="evidence" value="ECO:0007669"/>
    <property type="project" value="TreeGrafter"/>
</dbReference>
<feature type="domain" description="ZP" evidence="4">
    <location>
        <begin position="117"/>
        <end position="346"/>
    </location>
</feature>
<dbReference type="InterPro" id="IPR001507">
    <property type="entry name" value="ZP_dom"/>
</dbReference>
<dbReference type="SMART" id="SM00241">
    <property type="entry name" value="ZP"/>
    <property type="match status" value="1"/>
</dbReference>
<evidence type="ECO:0000259" key="4">
    <source>
        <dbReference type="PROSITE" id="PS51034"/>
    </source>
</evidence>
<dbReference type="GO" id="GO:0031012">
    <property type="term" value="C:extracellular matrix"/>
    <property type="evidence" value="ECO:0007669"/>
    <property type="project" value="TreeGrafter"/>
</dbReference>
<feature type="region of interest" description="Disordered" evidence="2">
    <location>
        <begin position="375"/>
        <end position="458"/>
    </location>
</feature>
<dbReference type="Pfam" id="PF00100">
    <property type="entry name" value="Zona_pellucida"/>
    <property type="match status" value="1"/>
</dbReference>
<feature type="compositionally biased region" description="Polar residues" evidence="2">
    <location>
        <begin position="390"/>
        <end position="403"/>
    </location>
</feature>
<feature type="signal peptide" evidence="3">
    <location>
        <begin position="1"/>
        <end position="16"/>
    </location>
</feature>
<dbReference type="InterPro" id="IPR055355">
    <property type="entry name" value="ZP-C"/>
</dbReference>
<dbReference type="GO" id="GO:0032190">
    <property type="term" value="F:acrosin binding"/>
    <property type="evidence" value="ECO:0007669"/>
    <property type="project" value="TreeGrafter"/>
</dbReference>
<organism evidence="5 6">
    <name type="scientific">Bagarius yarrelli</name>
    <name type="common">Goonch</name>
    <name type="synonym">Bagrus yarrelli</name>
    <dbReference type="NCBI Taxonomy" id="175774"/>
    <lineage>
        <taxon>Eukaryota</taxon>
        <taxon>Metazoa</taxon>
        <taxon>Chordata</taxon>
        <taxon>Craniata</taxon>
        <taxon>Vertebrata</taxon>
        <taxon>Euteleostomi</taxon>
        <taxon>Actinopterygii</taxon>
        <taxon>Neopterygii</taxon>
        <taxon>Teleostei</taxon>
        <taxon>Ostariophysi</taxon>
        <taxon>Siluriformes</taxon>
        <taxon>Sisoridae</taxon>
        <taxon>Sisorinae</taxon>
        <taxon>Bagarius</taxon>
    </lineage>
</organism>
<dbReference type="InterPro" id="IPR042235">
    <property type="entry name" value="ZP-C_dom"/>
</dbReference>
<reference evidence="5 6" key="1">
    <citation type="journal article" date="2019" name="Genome Biol. Evol.">
        <title>Whole-Genome Sequencing of the Giant Devil Catfish, Bagarius yarrelli.</title>
        <authorList>
            <person name="Jiang W."/>
            <person name="Lv Y."/>
            <person name="Cheng L."/>
            <person name="Yang K."/>
            <person name="Chao B."/>
            <person name="Wang X."/>
            <person name="Li Y."/>
            <person name="Pan X."/>
            <person name="You X."/>
            <person name="Zhang Y."/>
            <person name="Yang J."/>
            <person name="Li J."/>
            <person name="Zhang X."/>
            <person name="Liu S."/>
            <person name="Sun C."/>
            <person name="Yang J."/>
            <person name="Shi Q."/>
        </authorList>
    </citation>
    <scope>NUCLEOTIDE SEQUENCE [LARGE SCALE GENOMIC DNA]</scope>
    <source>
        <strain evidence="5">JWS20170419001</strain>
        <tissue evidence="5">Muscle</tissue>
    </source>
</reference>
<evidence type="ECO:0000256" key="3">
    <source>
        <dbReference type="SAM" id="SignalP"/>
    </source>
</evidence>
<dbReference type="InterPro" id="IPR055356">
    <property type="entry name" value="ZP-N"/>
</dbReference>
<dbReference type="Proteomes" id="UP000319801">
    <property type="component" value="Unassembled WGS sequence"/>
</dbReference>
<dbReference type="PANTHER" id="PTHR11576">
    <property type="entry name" value="ZONA PELLUCIDA SPERM-BINDING PROTEIN 3"/>
    <property type="match status" value="1"/>
</dbReference>
<evidence type="ECO:0000256" key="1">
    <source>
        <dbReference type="ARBA" id="ARBA00023157"/>
    </source>
</evidence>
<dbReference type="Gene3D" id="2.60.40.4100">
    <property type="entry name" value="Zona pellucida, ZP-C domain"/>
    <property type="match status" value="1"/>
</dbReference>